<evidence type="ECO:0000259" key="9">
    <source>
        <dbReference type="Pfam" id="PF25019"/>
    </source>
</evidence>
<dbReference type="InterPro" id="IPR027417">
    <property type="entry name" value="P-loop_NTPase"/>
</dbReference>
<evidence type="ECO:0000256" key="5">
    <source>
        <dbReference type="ARBA" id="ARBA00022840"/>
    </source>
</evidence>
<keyword evidence="3" id="KW-0547">Nucleotide-binding</keyword>
<dbReference type="PANTHER" id="PTHR36766">
    <property type="entry name" value="PLANT BROAD-SPECTRUM MILDEW RESISTANCE PROTEIN RPW8"/>
    <property type="match status" value="1"/>
</dbReference>
<accession>A0A1Q3BG67</accession>
<dbReference type="Pfam" id="PF23559">
    <property type="entry name" value="WHD_DRP"/>
    <property type="match status" value="1"/>
</dbReference>
<dbReference type="GO" id="GO:0005524">
    <property type="term" value="F:ATP binding"/>
    <property type="evidence" value="ECO:0007669"/>
    <property type="project" value="UniProtKB-KW"/>
</dbReference>
<dbReference type="GO" id="GO:0043531">
    <property type="term" value="F:ADP binding"/>
    <property type="evidence" value="ECO:0007669"/>
    <property type="project" value="InterPro"/>
</dbReference>
<keyword evidence="5" id="KW-0067">ATP-binding</keyword>
<dbReference type="InterPro" id="IPR036388">
    <property type="entry name" value="WH-like_DNA-bd_sf"/>
</dbReference>
<dbReference type="InParanoid" id="A0A1Q3BG67"/>
<dbReference type="Gene3D" id="1.10.10.10">
    <property type="entry name" value="Winged helix-like DNA-binding domain superfamily/Winged helix DNA-binding domain"/>
    <property type="match status" value="1"/>
</dbReference>
<dbReference type="InterPro" id="IPR056789">
    <property type="entry name" value="LRR_R13L1-DRL21"/>
</dbReference>
<keyword evidence="1" id="KW-0433">Leucine-rich repeat</keyword>
<keyword evidence="2" id="KW-0677">Repeat</keyword>
<dbReference type="Pfam" id="PF25019">
    <property type="entry name" value="LRR_R13L1-DRL21"/>
    <property type="match status" value="1"/>
</dbReference>
<sequence length="1154" mass="131599">MAESRTIELSGVAMAESLLFNVAERIDWNLVAVGIERDVEEEPKQLQKVVSTIRAVLLDAEERQENNPQLRVWLEQLKDAAYDAEDLLDDFNTEILSQGVMKRNKVRSFFTSSNQLIHGVKMGKLRKIRERLYKIAEDRHKYVFRELERSDDSFVDKRNWMQAHPLVSENEIFLREEKKERLIEVLLEPNVEEDVAVIPIVGIGGVGKTTLAQLVFNDARAQTHFELRLWVTVTDDFDIQKISRTMLEFLRKKRLESFESDSYNVQSNLEKEIDGKKYLLVLDDVWNEVPELWRSLRRRLLGGARGSKIVVTTRKELVASIMGTGPVFRLEGLNWEPSFELFKRFSFKYQDFESIQIEPCEEFSPRRVPWRSLPNLKLSYDHLPPHLKPCFAYCSLFPKGSVIDKQTLINLWIAQGFILPSTGDKQLEDVGHEYFMELVERSLFQDVKEHEMGGVQSCKMHDLMHDLACSVAGTEYTMVDRDLRVSVDKRVRHVSFGGTLNSSWKIPEALLEANAIRTFLLPAQSDGELKKSNCKTILSTYKLLRALDLGDSDVKRVPPSIGKLKHLRNMISLLHLIVDGCCRLTRMPKGLGKLARLRTLSLFVVGKKFSGLRELKELNNLRGELKIVILENASSSESKDVKYLKAKEYLQSLKLEWSIERSETDDDLMLKCLEPHSNLKQLCIDGFMGVESLPWLSSLTNIVELQLVSCIRCQSLPSLDQLPLLKILCLERLTALEFIKGEESSNIFPSLKELYLRNCDQLMGWLKNEELTSTAFTEQSIFPPFPHLSKLMIENCPNLKCMPRYPSLDEQLYLCNTPLKPFLKTLEMPMTTAAPSTSFSSPSSSYPLGKLKSLFILRIEESLPEECLQKLTSLQSLRICCIPKLINLPTKGFRNSTYLCTLDIWGCGKLKSLAGVLSNLTALEKLTIENCSKLDLSSDDTTWQGLKSLSSLSITDLPKLSSLPKGIQHLTALKKLAIENCRLLDLSTDDLQWQGLKSLSSLSIAELPKLTSLPKGLQHLPMLSSLTIENCKQLDLSSDDMQWQGLESLYFVSLLRLHHEVSLTRVLQHLASLEELNIIECRVQDPSDAGILSKVSLRMLRLYGIPGLESLPDWLQQITTLQKLEISYCSDFKTLPEWMKHLNPVIKRCPQFSG</sequence>
<dbReference type="SUPFAM" id="SSF52058">
    <property type="entry name" value="L domain-like"/>
    <property type="match status" value="2"/>
</dbReference>
<feature type="domain" description="R13L1/DRL21-like LRR repeat region" evidence="9">
    <location>
        <begin position="612"/>
        <end position="732"/>
    </location>
</feature>
<organism evidence="10 11">
    <name type="scientific">Cephalotus follicularis</name>
    <name type="common">Albany pitcher plant</name>
    <dbReference type="NCBI Taxonomy" id="3775"/>
    <lineage>
        <taxon>Eukaryota</taxon>
        <taxon>Viridiplantae</taxon>
        <taxon>Streptophyta</taxon>
        <taxon>Embryophyta</taxon>
        <taxon>Tracheophyta</taxon>
        <taxon>Spermatophyta</taxon>
        <taxon>Magnoliopsida</taxon>
        <taxon>eudicotyledons</taxon>
        <taxon>Gunneridae</taxon>
        <taxon>Pentapetalae</taxon>
        <taxon>rosids</taxon>
        <taxon>fabids</taxon>
        <taxon>Oxalidales</taxon>
        <taxon>Cephalotaceae</taxon>
        <taxon>Cephalotus</taxon>
    </lineage>
</organism>
<dbReference type="Proteomes" id="UP000187406">
    <property type="component" value="Unassembled WGS sequence"/>
</dbReference>
<dbReference type="Gene3D" id="3.80.10.10">
    <property type="entry name" value="Ribonuclease Inhibitor"/>
    <property type="match status" value="3"/>
</dbReference>
<keyword evidence="4" id="KW-0611">Plant defense</keyword>
<feature type="domain" description="NB-ARC" evidence="6">
    <location>
        <begin position="176"/>
        <end position="348"/>
    </location>
</feature>
<dbReference type="GO" id="GO:0051707">
    <property type="term" value="P:response to other organism"/>
    <property type="evidence" value="ECO:0007669"/>
    <property type="project" value="UniProtKB-ARBA"/>
</dbReference>
<dbReference type="InterPro" id="IPR041118">
    <property type="entry name" value="Rx_N"/>
</dbReference>
<dbReference type="InterPro" id="IPR058922">
    <property type="entry name" value="WHD_DRP"/>
</dbReference>
<evidence type="ECO:0000313" key="11">
    <source>
        <dbReference type="Proteomes" id="UP000187406"/>
    </source>
</evidence>
<dbReference type="Gene3D" id="3.40.50.300">
    <property type="entry name" value="P-loop containing nucleotide triphosphate hydrolases"/>
    <property type="match status" value="1"/>
</dbReference>
<dbReference type="Pfam" id="PF18052">
    <property type="entry name" value="Rx_N"/>
    <property type="match status" value="1"/>
</dbReference>
<dbReference type="FunFam" id="3.40.50.300:FF:001091">
    <property type="entry name" value="Probable disease resistance protein At1g61300"/>
    <property type="match status" value="1"/>
</dbReference>
<reference evidence="11" key="1">
    <citation type="submission" date="2016-04" db="EMBL/GenBank/DDBJ databases">
        <title>Cephalotus genome sequencing.</title>
        <authorList>
            <person name="Fukushima K."/>
            <person name="Hasebe M."/>
            <person name="Fang X."/>
        </authorList>
    </citation>
    <scope>NUCLEOTIDE SEQUENCE [LARGE SCALE GENOMIC DNA]</scope>
    <source>
        <strain evidence="11">cv. St1</strain>
    </source>
</reference>
<protein>
    <submittedName>
        <fullName evidence="10">NB-ARC domain-containing protein</fullName>
    </submittedName>
</protein>
<evidence type="ECO:0000256" key="2">
    <source>
        <dbReference type="ARBA" id="ARBA00022737"/>
    </source>
</evidence>
<evidence type="ECO:0000259" key="7">
    <source>
        <dbReference type="Pfam" id="PF18052"/>
    </source>
</evidence>
<dbReference type="Pfam" id="PF00931">
    <property type="entry name" value="NB-ARC"/>
    <property type="match status" value="1"/>
</dbReference>
<dbReference type="GO" id="GO:0006952">
    <property type="term" value="P:defense response"/>
    <property type="evidence" value="ECO:0007669"/>
    <property type="project" value="UniProtKB-KW"/>
</dbReference>
<dbReference type="OrthoDB" id="5279713at2759"/>
<comment type="caution">
    <text evidence="10">The sequence shown here is derived from an EMBL/GenBank/DDBJ whole genome shotgun (WGS) entry which is preliminary data.</text>
</comment>
<evidence type="ECO:0000256" key="3">
    <source>
        <dbReference type="ARBA" id="ARBA00022741"/>
    </source>
</evidence>
<dbReference type="STRING" id="3775.A0A1Q3BG67"/>
<dbReference type="EMBL" id="BDDD01000515">
    <property type="protein sequence ID" value="GAV67026.1"/>
    <property type="molecule type" value="Genomic_DNA"/>
</dbReference>
<dbReference type="InterPro" id="IPR002182">
    <property type="entry name" value="NB-ARC"/>
</dbReference>
<proteinExistence type="predicted"/>
<feature type="domain" description="Disease resistance N-terminal" evidence="7">
    <location>
        <begin position="36"/>
        <end position="105"/>
    </location>
</feature>
<dbReference type="CDD" id="cd14798">
    <property type="entry name" value="RX-CC_like"/>
    <property type="match status" value="1"/>
</dbReference>
<dbReference type="PANTHER" id="PTHR36766:SF38">
    <property type="entry name" value="DISEASE RESISTANCE PROTEIN RGA3"/>
    <property type="match status" value="1"/>
</dbReference>
<name>A0A1Q3BG67_CEPFO</name>
<evidence type="ECO:0000256" key="1">
    <source>
        <dbReference type="ARBA" id="ARBA00022614"/>
    </source>
</evidence>
<dbReference type="AlphaFoldDB" id="A0A1Q3BG67"/>
<evidence type="ECO:0000259" key="6">
    <source>
        <dbReference type="Pfam" id="PF00931"/>
    </source>
</evidence>
<dbReference type="PRINTS" id="PR00364">
    <property type="entry name" value="DISEASERSIST"/>
</dbReference>
<dbReference type="Gene3D" id="1.20.5.4130">
    <property type="match status" value="1"/>
</dbReference>
<dbReference type="SUPFAM" id="SSF52540">
    <property type="entry name" value="P-loop containing nucleoside triphosphate hydrolases"/>
    <property type="match status" value="1"/>
</dbReference>
<evidence type="ECO:0000313" key="10">
    <source>
        <dbReference type="EMBL" id="GAV67026.1"/>
    </source>
</evidence>
<gene>
    <name evidence="10" type="ORF">CFOL_v3_10535</name>
</gene>
<evidence type="ECO:0000259" key="8">
    <source>
        <dbReference type="Pfam" id="PF23559"/>
    </source>
</evidence>
<dbReference type="FunFam" id="1.10.10.10:FF:000322">
    <property type="entry name" value="Probable disease resistance protein At1g63360"/>
    <property type="match status" value="1"/>
</dbReference>
<dbReference type="InterPro" id="IPR032675">
    <property type="entry name" value="LRR_dom_sf"/>
</dbReference>
<evidence type="ECO:0000256" key="4">
    <source>
        <dbReference type="ARBA" id="ARBA00022821"/>
    </source>
</evidence>
<keyword evidence="11" id="KW-1185">Reference proteome</keyword>
<feature type="domain" description="Disease resistance protein winged helix" evidence="8">
    <location>
        <begin position="396"/>
        <end position="468"/>
    </location>
</feature>
<dbReference type="InterPro" id="IPR038005">
    <property type="entry name" value="RX-like_CC"/>
</dbReference>